<comment type="caution">
    <text evidence="4">The sequence shown here is derived from an EMBL/GenBank/DDBJ whole genome shotgun (WGS) entry which is preliminary data.</text>
</comment>
<keyword evidence="2" id="KW-0819">tRNA processing</keyword>
<dbReference type="InterPro" id="IPR024337">
    <property type="entry name" value="tRNA_splic_suSen54"/>
</dbReference>
<evidence type="ECO:0000256" key="2">
    <source>
        <dbReference type="ARBA" id="ARBA00022694"/>
    </source>
</evidence>
<evidence type="ECO:0000259" key="3">
    <source>
        <dbReference type="Pfam" id="PF12928"/>
    </source>
</evidence>
<dbReference type="AlphaFoldDB" id="A0A8H4EZ63"/>
<dbReference type="PANTHER" id="PTHR21027">
    <property type="entry name" value="TRNA-SPLICING ENDONUCLEASE SUBUNIT SEN54"/>
    <property type="match status" value="1"/>
</dbReference>
<evidence type="ECO:0000256" key="1">
    <source>
        <dbReference type="ARBA" id="ARBA00005736"/>
    </source>
</evidence>
<organism evidence="4 5">
    <name type="scientific">Mucor circinelloides f. lusitanicus</name>
    <name type="common">Mucor racemosus var. lusitanicus</name>
    <dbReference type="NCBI Taxonomy" id="29924"/>
    <lineage>
        <taxon>Eukaryota</taxon>
        <taxon>Fungi</taxon>
        <taxon>Fungi incertae sedis</taxon>
        <taxon>Mucoromycota</taxon>
        <taxon>Mucoromycotina</taxon>
        <taxon>Mucoromycetes</taxon>
        <taxon>Mucorales</taxon>
        <taxon>Mucorineae</taxon>
        <taxon>Mucoraceae</taxon>
        <taxon>Mucor</taxon>
    </lineage>
</organism>
<evidence type="ECO:0000313" key="5">
    <source>
        <dbReference type="Proteomes" id="UP000469890"/>
    </source>
</evidence>
<dbReference type="GO" id="GO:0000214">
    <property type="term" value="C:tRNA-intron endonuclease complex"/>
    <property type="evidence" value="ECO:0007669"/>
    <property type="project" value="TreeGrafter"/>
</dbReference>
<dbReference type="Proteomes" id="UP000469890">
    <property type="component" value="Unassembled WGS sequence"/>
</dbReference>
<dbReference type="GO" id="GO:0000379">
    <property type="term" value="P:tRNA-type intron splice site recognition and cleavage"/>
    <property type="evidence" value="ECO:0007669"/>
    <property type="project" value="TreeGrafter"/>
</dbReference>
<dbReference type="Pfam" id="PF12928">
    <property type="entry name" value="tRNA_int_end_N2"/>
    <property type="match status" value="1"/>
</dbReference>
<protein>
    <recommendedName>
        <fullName evidence="3">tRNA-splicing endonuclease subunit Sen54 N-terminal domain-containing protein</fullName>
    </recommendedName>
</protein>
<proteinExistence type="inferred from homology"/>
<dbReference type="PANTHER" id="PTHR21027:SF1">
    <property type="entry name" value="TRNA-SPLICING ENDONUCLEASE SUBUNIT SEN54"/>
    <property type="match status" value="1"/>
</dbReference>
<evidence type="ECO:0000313" key="4">
    <source>
        <dbReference type="EMBL" id="KAF1798423.1"/>
    </source>
</evidence>
<dbReference type="InterPro" id="IPR024336">
    <property type="entry name" value="tRNA_splic_suSen54_N"/>
</dbReference>
<accession>A0A8H4EZ63</accession>
<feature type="domain" description="tRNA-splicing endonuclease subunit Sen54 N-terminal" evidence="3">
    <location>
        <begin position="57"/>
        <end position="112"/>
    </location>
</feature>
<comment type="similarity">
    <text evidence="1">Belongs to the SEN54 family.</text>
</comment>
<dbReference type="EMBL" id="JAAECE010000007">
    <property type="protein sequence ID" value="KAF1798423.1"/>
    <property type="molecule type" value="Genomic_DNA"/>
</dbReference>
<name>A0A8H4EZ63_MUCCL</name>
<sequence>MSDAEDDEVLIDYSQLLAKKSKKSQAPKRGEKANDQQQLAKSRQALFECIAHTVPMPKNASQGQLSTSHPYYTTITKSKGTHLHSMGFSHQGAITLFPEEAAFLVARNALTVTQHDVDPVGFEDYCQLMCECCDGWITFDKYQVYAYLKRLGYIVVRSRKLATITAQQTAQKEQPSMFQLLLDTITHWIQPLQNRPLVWDYKCRSYPHMYSTLQIIPSTPWYRPFYTSLCPTFDWDVYKPRPSWKKKDPGEPDFRVVVRSIHEAMPTLYEQKQLFGQLIGTSNANYKPALKRTELGLLAPTFVMALVGDAEGITFLRLAGDGVQDVSNVKAFSQKHGF</sequence>
<gene>
    <name evidence="4" type="ORF">FB192DRAFT_1331485</name>
</gene>
<reference evidence="4 5" key="1">
    <citation type="submission" date="2019-09" db="EMBL/GenBank/DDBJ databases">
        <authorList>
            <consortium name="DOE Joint Genome Institute"/>
            <person name="Mondo S.J."/>
            <person name="Navarro-Mendoza M.I."/>
            <person name="Perez-Arques C."/>
            <person name="Panchal S."/>
            <person name="Nicolas F.E."/>
            <person name="Ganguly P."/>
            <person name="Pangilinan J."/>
            <person name="Grigoriev I."/>
            <person name="Heitman J."/>
            <person name="Sanya K."/>
            <person name="Garre V."/>
        </authorList>
    </citation>
    <scope>NUCLEOTIDE SEQUENCE [LARGE SCALE GENOMIC DNA]</scope>
    <source>
        <strain evidence="4 5">MU402</strain>
    </source>
</reference>